<dbReference type="AlphaFoldDB" id="A0AAD6SX54"/>
<proteinExistence type="predicted"/>
<sequence>MPNLPYELEREIFELALRADRQNSDLKLALCMVARRVQIWIDLIFYEMVTVQDDHHADRFLSLVDSNIKPLAFFSAVKILCLPSYVSAPNACRILTACTAVEQLACWSHCVNHPEFSSLIGRLPLRRLSLELIHLSRVPATHETWLSSLTHMYIIILVDKDILGLLPTIRRLPHLTHVAVNFRFAYVSAEHAAVLCSSCPSLRVLVILSESYDMSPRWIEEEAINDYRVVVQSAPQDPIADWEAPYFDLPDMWSRAEATIEVNRASIGSG</sequence>
<dbReference type="SUPFAM" id="SSF52047">
    <property type="entry name" value="RNI-like"/>
    <property type="match status" value="1"/>
</dbReference>
<organism evidence="1 2">
    <name type="scientific">Mycena alexandri</name>
    <dbReference type="NCBI Taxonomy" id="1745969"/>
    <lineage>
        <taxon>Eukaryota</taxon>
        <taxon>Fungi</taxon>
        <taxon>Dikarya</taxon>
        <taxon>Basidiomycota</taxon>
        <taxon>Agaricomycotina</taxon>
        <taxon>Agaricomycetes</taxon>
        <taxon>Agaricomycetidae</taxon>
        <taxon>Agaricales</taxon>
        <taxon>Marasmiineae</taxon>
        <taxon>Mycenaceae</taxon>
        <taxon>Mycena</taxon>
    </lineage>
</organism>
<comment type="caution">
    <text evidence="1">The sequence shown here is derived from an EMBL/GenBank/DDBJ whole genome shotgun (WGS) entry which is preliminary data.</text>
</comment>
<evidence type="ECO:0000313" key="1">
    <source>
        <dbReference type="EMBL" id="KAJ7033402.1"/>
    </source>
</evidence>
<reference evidence="1" key="1">
    <citation type="submission" date="2023-03" db="EMBL/GenBank/DDBJ databases">
        <title>Massive genome expansion in bonnet fungi (Mycena s.s.) driven by repeated elements and novel gene families across ecological guilds.</title>
        <authorList>
            <consortium name="Lawrence Berkeley National Laboratory"/>
            <person name="Harder C.B."/>
            <person name="Miyauchi S."/>
            <person name="Viragh M."/>
            <person name="Kuo A."/>
            <person name="Thoen E."/>
            <person name="Andreopoulos B."/>
            <person name="Lu D."/>
            <person name="Skrede I."/>
            <person name="Drula E."/>
            <person name="Henrissat B."/>
            <person name="Morin E."/>
            <person name="Kohler A."/>
            <person name="Barry K."/>
            <person name="LaButti K."/>
            <person name="Morin E."/>
            <person name="Salamov A."/>
            <person name="Lipzen A."/>
            <person name="Mereny Z."/>
            <person name="Hegedus B."/>
            <person name="Baldrian P."/>
            <person name="Stursova M."/>
            <person name="Weitz H."/>
            <person name="Taylor A."/>
            <person name="Grigoriev I.V."/>
            <person name="Nagy L.G."/>
            <person name="Martin F."/>
            <person name="Kauserud H."/>
        </authorList>
    </citation>
    <scope>NUCLEOTIDE SEQUENCE</scope>
    <source>
        <strain evidence="1">CBHHK200</strain>
    </source>
</reference>
<protein>
    <submittedName>
        <fullName evidence="1">Uncharacterized protein</fullName>
    </submittedName>
</protein>
<dbReference type="Proteomes" id="UP001218188">
    <property type="component" value="Unassembled WGS sequence"/>
</dbReference>
<gene>
    <name evidence="1" type="ORF">C8F04DRAFT_1104627</name>
</gene>
<dbReference type="Gene3D" id="3.80.10.10">
    <property type="entry name" value="Ribonuclease Inhibitor"/>
    <property type="match status" value="1"/>
</dbReference>
<evidence type="ECO:0000313" key="2">
    <source>
        <dbReference type="Proteomes" id="UP001218188"/>
    </source>
</evidence>
<dbReference type="EMBL" id="JARJCM010000065">
    <property type="protein sequence ID" value="KAJ7033402.1"/>
    <property type="molecule type" value="Genomic_DNA"/>
</dbReference>
<accession>A0AAD6SX54</accession>
<dbReference type="InterPro" id="IPR032675">
    <property type="entry name" value="LRR_dom_sf"/>
</dbReference>
<name>A0AAD6SX54_9AGAR</name>
<keyword evidence="2" id="KW-1185">Reference proteome</keyword>